<name>A0A2P5FM90_TREOI</name>
<gene>
    <name evidence="1" type="ORF">TorRG33x02_051580</name>
</gene>
<dbReference type="Proteomes" id="UP000237000">
    <property type="component" value="Unassembled WGS sequence"/>
</dbReference>
<proteinExistence type="predicted"/>
<sequence length="106" mass="11988">MDPIPLVWIIETERTVVNATKNLMKSKSHALRIWMVKSRSRAASWMRLWVLKINGVSSKDGKTGNGNFGSSIAQKRGREVRNVKKKKVEELNGISMADLIMPNVPR</sequence>
<evidence type="ECO:0000313" key="1">
    <source>
        <dbReference type="EMBL" id="PON98921.1"/>
    </source>
</evidence>
<evidence type="ECO:0000313" key="2">
    <source>
        <dbReference type="Proteomes" id="UP000237000"/>
    </source>
</evidence>
<dbReference type="InParanoid" id="A0A2P5FM90"/>
<reference evidence="2" key="1">
    <citation type="submission" date="2016-06" db="EMBL/GenBank/DDBJ databases">
        <title>Parallel loss of symbiosis genes in relatives of nitrogen-fixing non-legume Parasponia.</title>
        <authorList>
            <person name="Van Velzen R."/>
            <person name="Holmer R."/>
            <person name="Bu F."/>
            <person name="Rutten L."/>
            <person name="Van Zeijl A."/>
            <person name="Liu W."/>
            <person name="Santuari L."/>
            <person name="Cao Q."/>
            <person name="Sharma T."/>
            <person name="Shen D."/>
            <person name="Roswanjaya Y."/>
            <person name="Wardhani T."/>
            <person name="Kalhor M.S."/>
            <person name="Jansen J."/>
            <person name="Van den Hoogen J."/>
            <person name="Gungor B."/>
            <person name="Hartog M."/>
            <person name="Hontelez J."/>
            <person name="Verver J."/>
            <person name="Yang W.-C."/>
            <person name="Schijlen E."/>
            <person name="Repin R."/>
            <person name="Schilthuizen M."/>
            <person name="Schranz E."/>
            <person name="Heidstra R."/>
            <person name="Miyata K."/>
            <person name="Fedorova E."/>
            <person name="Kohlen W."/>
            <person name="Bisseling T."/>
            <person name="Smit S."/>
            <person name="Geurts R."/>
        </authorList>
    </citation>
    <scope>NUCLEOTIDE SEQUENCE [LARGE SCALE GENOMIC DNA]</scope>
    <source>
        <strain evidence="2">cv. RG33-2</strain>
    </source>
</reference>
<protein>
    <submittedName>
        <fullName evidence="1">Uncharacterized protein</fullName>
    </submittedName>
</protein>
<organism evidence="1 2">
    <name type="scientific">Trema orientale</name>
    <name type="common">Charcoal tree</name>
    <name type="synonym">Celtis orientalis</name>
    <dbReference type="NCBI Taxonomy" id="63057"/>
    <lineage>
        <taxon>Eukaryota</taxon>
        <taxon>Viridiplantae</taxon>
        <taxon>Streptophyta</taxon>
        <taxon>Embryophyta</taxon>
        <taxon>Tracheophyta</taxon>
        <taxon>Spermatophyta</taxon>
        <taxon>Magnoliopsida</taxon>
        <taxon>eudicotyledons</taxon>
        <taxon>Gunneridae</taxon>
        <taxon>Pentapetalae</taxon>
        <taxon>rosids</taxon>
        <taxon>fabids</taxon>
        <taxon>Rosales</taxon>
        <taxon>Cannabaceae</taxon>
        <taxon>Trema</taxon>
    </lineage>
</organism>
<accession>A0A2P5FM90</accession>
<dbReference type="OrthoDB" id="10316750at2759"/>
<keyword evidence="2" id="KW-1185">Reference proteome</keyword>
<dbReference type="EMBL" id="JXTC01000021">
    <property type="protein sequence ID" value="PON98921.1"/>
    <property type="molecule type" value="Genomic_DNA"/>
</dbReference>
<comment type="caution">
    <text evidence="1">The sequence shown here is derived from an EMBL/GenBank/DDBJ whole genome shotgun (WGS) entry which is preliminary data.</text>
</comment>
<dbReference type="AlphaFoldDB" id="A0A2P5FM90"/>